<keyword evidence="1 13" id="KW-0540">Nuclease</keyword>
<dbReference type="GO" id="GO:0005829">
    <property type="term" value="C:cytosol"/>
    <property type="evidence" value="ECO:0007669"/>
    <property type="project" value="TreeGrafter"/>
</dbReference>
<proteinExistence type="inferred from homology"/>
<dbReference type="GO" id="GO:0016887">
    <property type="term" value="F:ATP hydrolysis activity"/>
    <property type="evidence" value="ECO:0007669"/>
    <property type="project" value="RHEA"/>
</dbReference>
<comment type="function">
    <text evidence="13">The heterodimer acts as both an ATP-dependent DNA helicase and an ATP-dependent, dual-direction single-stranded exonuclease. Recognizes the chi site generating a DNA molecule suitable for the initiation of homologous recombination. The AddA nuclease domain is required for chi fragment generation; this subunit has the helicase and 3' -&gt; 5' nuclease activities.</text>
</comment>
<evidence type="ECO:0000256" key="13">
    <source>
        <dbReference type="HAMAP-Rule" id="MF_01451"/>
    </source>
</evidence>
<evidence type="ECO:0000256" key="8">
    <source>
        <dbReference type="ARBA" id="ARBA00023125"/>
    </source>
</evidence>
<dbReference type="InterPro" id="IPR000212">
    <property type="entry name" value="DNA_helicase_UvrD/REP"/>
</dbReference>
<evidence type="ECO:0000256" key="2">
    <source>
        <dbReference type="ARBA" id="ARBA00022741"/>
    </source>
</evidence>
<dbReference type="PROSITE" id="PS51217">
    <property type="entry name" value="UVRD_HELICASE_CTER"/>
    <property type="match status" value="1"/>
</dbReference>
<comment type="subunit">
    <text evidence="13">Heterodimer of AddA and AddB/RexB.</text>
</comment>
<keyword evidence="3 13" id="KW-0227">DNA damage</keyword>
<dbReference type="GO" id="GO:0005524">
    <property type="term" value="F:ATP binding"/>
    <property type="evidence" value="ECO:0007669"/>
    <property type="project" value="UniProtKB-UniRule"/>
</dbReference>
<feature type="binding site" evidence="14">
    <location>
        <begin position="47"/>
        <end position="54"/>
    </location>
    <ligand>
        <name>ATP</name>
        <dbReference type="ChEBI" id="CHEBI:30616"/>
    </ligand>
</feature>
<keyword evidence="7 13" id="KW-0067">ATP-binding</keyword>
<evidence type="ECO:0000256" key="5">
    <source>
        <dbReference type="ARBA" id="ARBA00022806"/>
    </source>
</evidence>
<keyword evidence="2 13" id="KW-0547">Nucleotide-binding</keyword>
<evidence type="ECO:0000259" key="15">
    <source>
        <dbReference type="PROSITE" id="PS51198"/>
    </source>
</evidence>
<dbReference type="HAMAP" id="MF_01451">
    <property type="entry name" value="AddA"/>
    <property type="match status" value="1"/>
</dbReference>
<dbReference type="SUPFAM" id="SSF52540">
    <property type="entry name" value="P-loop containing nucleoside triphosphate hydrolases"/>
    <property type="match status" value="1"/>
</dbReference>
<evidence type="ECO:0000256" key="4">
    <source>
        <dbReference type="ARBA" id="ARBA00022801"/>
    </source>
</evidence>
<dbReference type="InterPro" id="IPR014016">
    <property type="entry name" value="UvrD-like_ATP-bd"/>
</dbReference>
<feature type="domain" description="UvrD-like helicase C-terminal" evidence="16">
    <location>
        <begin position="510"/>
        <end position="805"/>
    </location>
</feature>
<evidence type="ECO:0000256" key="3">
    <source>
        <dbReference type="ARBA" id="ARBA00022763"/>
    </source>
</evidence>
<dbReference type="STRING" id="1856638.A9Q68_03705"/>
<dbReference type="EC" id="3.1.-.-" evidence="13"/>
<dbReference type="GO" id="GO:0008408">
    <property type="term" value="F:3'-5' exonuclease activity"/>
    <property type="evidence" value="ECO:0007669"/>
    <property type="project" value="UniProtKB-UniRule"/>
</dbReference>
<dbReference type="InterPro" id="IPR011604">
    <property type="entry name" value="PDDEXK-like_dom_sf"/>
</dbReference>
<evidence type="ECO:0000256" key="1">
    <source>
        <dbReference type="ARBA" id="ARBA00022722"/>
    </source>
</evidence>
<evidence type="ECO:0000313" key="18">
    <source>
        <dbReference type="Proteomes" id="UP000182015"/>
    </source>
</evidence>
<sequence>MEFPKFLNEDQIKTLQTEELLSDKVQKRTREQIEAIYLNGHNILVSASAGSGKTFVMVERIIDKIMRGIPIDRMFISTFTVKAAAELKERLEKKLVAAIKESQDPEWKVYLNQQLQLIHQADIGTMDSFTQKLVTEHSHFLGLSPKFRIMQDKSEQDILKKAIYEELFSKYLEGEKRETFLALVKNFSGKRKDSLAFRNLVYNVYYFSQSTQSPALWLENDLLRASDMFVDFQSIADSEVEALLKTMQKTAQDLRDLTELEEYGKMTKAGKPSAKYQKHLLIIQELEEKSLHFETYYGKEKLSHLAKDILALLPSGDSITVNKRAYPIYKDLQPRLKEWQHLETILHFQKETKPLMKLLQAFVMDFSHAYLEAKRKENAFEFSDIAHFAIEILEKYPDIQAAYQEKYHEVMVDEYQDNNHMQERMLELLANGHNRFMVGDIKQSIYRFRQADPLIFNQKFKDYQENPELGRLILLKENFRSQSEVLDATNSIFTHLMDEEIGDILYDDSHRLLAGSDRQKEEYPENRAQFILYDDSLSSDLEEEVEQSEGLSLFPRLSPGQIRIVAKEIIRLHESENVAFSDITLLVSSRTRNDNIFRAFNQFGIPLVADGGQENYLQSVEMMVMLDTLRTINNPLNDYALVALLKSPMFAFDEDQLARIALQDSSEEYTESFYEKMLNSQAKTGKNAQLITHDLSIKIDFFISQLKNWRQFAQKKSLYDLIWHIYNKRFYFDFVASGPKGEQAQANLYALAIRASQFEKAGYKGLSRFITMIDRILETENDLADVDVAKPKDAVNLMTIHKSKGLEFKYVFILNCDQKFGFQDLKAPAIMDRYQGIGIKYLADFKSFLEAQQFSSVKVSLETLPYQVIRKAIKRATLSEQMRLLYVAMTRAEKKLYLIGKGQKEKLEDKYENQRQDNHLAKSLRENLQSFQEWILAIQANFTKEDLHFDISFVGDDDLTDDKIGQLEQVERLRPDDLSHNRQTKEIARALDMLEKVNLLNQGFQAAIHLPTVQTPSQIKNFYQPVMDSEGVAIIEKNNGQRKLAFDLPQFWANAKVEASQIGSALHETMQKIDLTQTPNQEAIEAAVALVDANDLVKAQLDKEKILAFFTDTELGQLLIKKREHLHREAPFAMLKKDSLSQEDFVVRGIIDGYLLFDDRIILFDYKTDKYKDAQKIKERYQSQLNLYAEALTKAYAIPLVEKYLVLLGGEELEVISV</sequence>
<keyword evidence="8 13" id="KW-0238">DNA-binding</keyword>
<comment type="catalytic activity">
    <reaction evidence="11 13">
        <text>Couples ATP hydrolysis with the unwinding of duplex DNA by translocating in the 3'-5' direction.</text>
        <dbReference type="EC" id="5.6.2.4"/>
    </reaction>
</comment>
<keyword evidence="9 13" id="KW-0234">DNA repair</keyword>
<comment type="similarity">
    <text evidence="13">Belongs to the helicase family. AddA subfamily.</text>
</comment>
<evidence type="ECO:0000256" key="6">
    <source>
        <dbReference type="ARBA" id="ARBA00022839"/>
    </source>
</evidence>
<evidence type="ECO:0000256" key="7">
    <source>
        <dbReference type="ARBA" id="ARBA00022840"/>
    </source>
</evidence>
<evidence type="ECO:0000256" key="10">
    <source>
        <dbReference type="ARBA" id="ARBA00023235"/>
    </source>
</evidence>
<dbReference type="InterPro" id="IPR038726">
    <property type="entry name" value="PDDEXK_AddAB-type"/>
</dbReference>
<dbReference type="GO" id="GO:0003690">
    <property type="term" value="F:double-stranded DNA binding"/>
    <property type="evidence" value="ECO:0007669"/>
    <property type="project" value="UniProtKB-UniRule"/>
</dbReference>
<dbReference type="Pfam" id="PF13361">
    <property type="entry name" value="UvrD_C"/>
    <property type="match status" value="1"/>
</dbReference>
<dbReference type="Gene3D" id="3.40.50.300">
    <property type="entry name" value="P-loop containing nucleotide triphosphate hydrolases"/>
    <property type="match status" value="4"/>
</dbReference>
<dbReference type="EMBL" id="LZDD01000001">
    <property type="protein sequence ID" value="OJF72664.1"/>
    <property type="molecule type" value="Genomic_DNA"/>
</dbReference>
<comment type="caution">
    <text evidence="17">The sequence shown here is derived from an EMBL/GenBank/DDBJ whole genome shotgun (WGS) entry which is preliminary data.</text>
</comment>
<dbReference type="AlphaFoldDB" id="A0A1L8MPH1"/>
<dbReference type="Pfam" id="PF12705">
    <property type="entry name" value="PDDEXK_1"/>
    <property type="match status" value="1"/>
</dbReference>
<dbReference type="RefSeq" id="WP_071793345.1">
    <property type="nucleotide sequence ID" value="NZ_LZDD01000001.1"/>
</dbReference>
<dbReference type="Gene3D" id="3.90.320.10">
    <property type="match status" value="1"/>
</dbReference>
<keyword evidence="5 13" id="KW-0347">Helicase</keyword>
<dbReference type="NCBIfam" id="TIGR02785">
    <property type="entry name" value="addA_Gpos"/>
    <property type="match status" value="1"/>
</dbReference>
<dbReference type="InterPro" id="IPR011335">
    <property type="entry name" value="Restrct_endonuc-II-like"/>
</dbReference>
<evidence type="ECO:0000256" key="11">
    <source>
        <dbReference type="ARBA" id="ARBA00034617"/>
    </source>
</evidence>
<evidence type="ECO:0000313" key="17">
    <source>
        <dbReference type="EMBL" id="OJF72664.1"/>
    </source>
</evidence>
<keyword evidence="18" id="KW-1185">Reference proteome</keyword>
<evidence type="ECO:0000256" key="12">
    <source>
        <dbReference type="ARBA" id="ARBA00048988"/>
    </source>
</evidence>
<keyword evidence="6 13" id="KW-0269">Exonuclease</keyword>
<dbReference type="PANTHER" id="PTHR11070:SF48">
    <property type="entry name" value="ATP-DEPENDENT HELICASE_NUCLEASE SUBUNIT A"/>
    <property type="match status" value="1"/>
</dbReference>
<dbReference type="GO" id="GO:0033202">
    <property type="term" value="C:DNA helicase complex"/>
    <property type="evidence" value="ECO:0007669"/>
    <property type="project" value="TreeGrafter"/>
</dbReference>
<dbReference type="InterPro" id="IPR014152">
    <property type="entry name" value="AddA"/>
</dbReference>
<dbReference type="PROSITE" id="PS51198">
    <property type="entry name" value="UVRD_HELICASE_ATP_BIND"/>
    <property type="match status" value="1"/>
</dbReference>
<dbReference type="Pfam" id="PF00580">
    <property type="entry name" value="UvrD-helicase"/>
    <property type="match status" value="1"/>
</dbReference>
<dbReference type="CDD" id="cd17932">
    <property type="entry name" value="DEXQc_UvrD"/>
    <property type="match status" value="1"/>
</dbReference>
<dbReference type="Gene3D" id="1.10.486.10">
    <property type="entry name" value="PCRA, domain 4"/>
    <property type="match status" value="1"/>
</dbReference>
<comment type="cofactor">
    <cofactor evidence="13">
        <name>Mg(2+)</name>
        <dbReference type="ChEBI" id="CHEBI:18420"/>
    </cofactor>
</comment>
<dbReference type="Proteomes" id="UP000182015">
    <property type="component" value="Unassembled WGS sequence"/>
</dbReference>
<keyword evidence="10 13" id="KW-0413">Isomerase</keyword>
<feature type="domain" description="UvrD-like helicase ATP-binding" evidence="15">
    <location>
        <begin position="26"/>
        <end position="482"/>
    </location>
</feature>
<dbReference type="GO" id="GO:0043138">
    <property type="term" value="F:3'-5' DNA helicase activity"/>
    <property type="evidence" value="ECO:0007669"/>
    <property type="project" value="UniProtKB-UniRule"/>
</dbReference>
<dbReference type="PANTHER" id="PTHR11070">
    <property type="entry name" value="UVRD / RECB / PCRA DNA HELICASE FAMILY MEMBER"/>
    <property type="match status" value="1"/>
</dbReference>
<protein>
    <recommendedName>
        <fullName evidence="13">ATP-dependent helicase/nuclease subunit A</fullName>
        <ecNumber evidence="13">3.1.-.-</ecNumber>
        <ecNumber evidence="13">5.6.2.4</ecNumber>
    </recommendedName>
    <alternativeName>
        <fullName evidence="13">ATP-dependent helicase/nuclease AddA</fullName>
    </alternativeName>
    <alternativeName>
        <fullName evidence="13">DNA 3'-5' helicase AddA</fullName>
    </alternativeName>
</protein>
<name>A0A1L8MPH1_9STRE</name>
<dbReference type="EC" id="5.6.2.4" evidence="13"/>
<dbReference type="InterPro" id="IPR027417">
    <property type="entry name" value="P-loop_NTPase"/>
</dbReference>
<gene>
    <name evidence="13" type="primary">addA</name>
    <name evidence="17" type="ORF">A9Q68_03705</name>
</gene>
<reference evidence="18" key="1">
    <citation type="submission" date="2016-06" db="EMBL/GenBank/DDBJ databases">
        <authorList>
            <person name="de Vries S.P.W."/>
            <person name="Hadjirin N.F."/>
            <person name="Lay E.M."/>
            <person name="Zadoks R.N."/>
            <person name="Peacock S.J."/>
            <person name="Parkhill J."/>
            <person name="Grant A.J."/>
            <person name="Mcdougall S."/>
            <person name="Holmes M.A."/>
        </authorList>
    </citation>
    <scope>NUCLEOTIDE SEQUENCE [LARGE SCALE GENOMIC DNA]</scope>
    <source>
        <strain evidence="18">NZ1587</strain>
    </source>
</reference>
<organism evidence="17 18">
    <name type="scientific">Streptococcus bovimastitidis</name>
    <dbReference type="NCBI Taxonomy" id="1856638"/>
    <lineage>
        <taxon>Bacteria</taxon>
        <taxon>Bacillati</taxon>
        <taxon>Bacillota</taxon>
        <taxon>Bacilli</taxon>
        <taxon>Lactobacillales</taxon>
        <taxon>Streptococcaceae</taxon>
        <taxon>Streptococcus</taxon>
    </lineage>
</organism>
<evidence type="ECO:0000259" key="16">
    <source>
        <dbReference type="PROSITE" id="PS51217"/>
    </source>
</evidence>
<dbReference type="SUPFAM" id="SSF52980">
    <property type="entry name" value="Restriction endonuclease-like"/>
    <property type="match status" value="1"/>
</dbReference>
<dbReference type="InterPro" id="IPR014017">
    <property type="entry name" value="DNA_helicase_UvrD-like_C"/>
</dbReference>
<evidence type="ECO:0000256" key="9">
    <source>
        <dbReference type="ARBA" id="ARBA00023204"/>
    </source>
</evidence>
<dbReference type="OrthoDB" id="9810135at2"/>
<keyword evidence="4 13" id="KW-0378">Hydrolase</keyword>
<accession>A0A1L8MPH1</accession>
<evidence type="ECO:0000256" key="14">
    <source>
        <dbReference type="PROSITE-ProRule" id="PRU00560"/>
    </source>
</evidence>
<dbReference type="GO" id="GO:0000724">
    <property type="term" value="P:double-strand break repair via homologous recombination"/>
    <property type="evidence" value="ECO:0007669"/>
    <property type="project" value="UniProtKB-UniRule"/>
</dbReference>
<comment type="catalytic activity">
    <reaction evidence="12 13">
        <text>ATP + H2O = ADP + phosphate + H(+)</text>
        <dbReference type="Rhea" id="RHEA:13065"/>
        <dbReference type="ChEBI" id="CHEBI:15377"/>
        <dbReference type="ChEBI" id="CHEBI:15378"/>
        <dbReference type="ChEBI" id="CHEBI:30616"/>
        <dbReference type="ChEBI" id="CHEBI:43474"/>
        <dbReference type="ChEBI" id="CHEBI:456216"/>
        <dbReference type="EC" id="5.6.2.4"/>
    </reaction>
</comment>